<keyword evidence="1" id="KW-0812">Transmembrane</keyword>
<proteinExistence type="predicted"/>
<evidence type="ECO:0008006" key="4">
    <source>
        <dbReference type="Google" id="ProtNLM"/>
    </source>
</evidence>
<name>A0ABV9NH30_9GAMM</name>
<comment type="caution">
    <text evidence="2">The sequence shown here is derived from an EMBL/GenBank/DDBJ whole genome shotgun (WGS) entry which is preliminary data.</text>
</comment>
<evidence type="ECO:0000313" key="3">
    <source>
        <dbReference type="Proteomes" id="UP001595892"/>
    </source>
</evidence>
<feature type="transmembrane region" description="Helical" evidence="1">
    <location>
        <begin position="73"/>
        <end position="95"/>
    </location>
</feature>
<organism evidence="2 3">
    <name type="scientific">Coralloluteibacterium thermophilum</name>
    <dbReference type="NCBI Taxonomy" id="2707049"/>
    <lineage>
        <taxon>Bacteria</taxon>
        <taxon>Pseudomonadati</taxon>
        <taxon>Pseudomonadota</taxon>
        <taxon>Gammaproteobacteria</taxon>
        <taxon>Lysobacterales</taxon>
        <taxon>Lysobacteraceae</taxon>
        <taxon>Coralloluteibacterium</taxon>
    </lineage>
</organism>
<keyword evidence="1" id="KW-1133">Transmembrane helix</keyword>
<gene>
    <name evidence="2" type="ORF">ACFO3Q_01090</name>
</gene>
<dbReference type="RefSeq" id="WP_377002723.1">
    <property type="nucleotide sequence ID" value="NZ_JBHSGG010000002.1"/>
</dbReference>
<protein>
    <recommendedName>
        <fullName evidence="4">Transmembrane protein</fullName>
    </recommendedName>
</protein>
<feature type="transmembrane region" description="Helical" evidence="1">
    <location>
        <begin position="6"/>
        <end position="27"/>
    </location>
</feature>
<feature type="transmembrane region" description="Helical" evidence="1">
    <location>
        <begin position="39"/>
        <end position="61"/>
    </location>
</feature>
<dbReference type="Proteomes" id="UP001595892">
    <property type="component" value="Unassembled WGS sequence"/>
</dbReference>
<accession>A0ABV9NH30</accession>
<dbReference type="EMBL" id="JBHSGG010000002">
    <property type="protein sequence ID" value="MFC4726774.1"/>
    <property type="molecule type" value="Genomic_DNA"/>
</dbReference>
<keyword evidence="1" id="KW-0472">Membrane</keyword>
<evidence type="ECO:0000256" key="1">
    <source>
        <dbReference type="SAM" id="Phobius"/>
    </source>
</evidence>
<evidence type="ECO:0000313" key="2">
    <source>
        <dbReference type="EMBL" id="MFC4726774.1"/>
    </source>
</evidence>
<reference evidence="3" key="1">
    <citation type="journal article" date="2019" name="Int. J. Syst. Evol. Microbiol.">
        <title>The Global Catalogue of Microorganisms (GCM) 10K type strain sequencing project: providing services to taxonomists for standard genome sequencing and annotation.</title>
        <authorList>
            <consortium name="The Broad Institute Genomics Platform"/>
            <consortium name="The Broad Institute Genome Sequencing Center for Infectious Disease"/>
            <person name="Wu L."/>
            <person name="Ma J."/>
        </authorList>
    </citation>
    <scope>NUCLEOTIDE SEQUENCE [LARGE SCALE GENOMIC DNA]</scope>
    <source>
        <strain evidence="3">CGMCC 1.13574</strain>
    </source>
</reference>
<keyword evidence="3" id="KW-1185">Reference proteome</keyword>
<sequence>MNAAVELNLAFILFIPWFLILGVLFWFYPRPARRGAARIGFDVAALLLAVVASIAATQWGYALGAAAPEVGAIWRQVLASLTSYAAFLVVLLVAWPLRAKLVRG</sequence>